<keyword evidence="1" id="KW-0411">Iron-sulfur</keyword>
<dbReference type="GO" id="GO:0016491">
    <property type="term" value="F:oxidoreductase activity"/>
    <property type="evidence" value="ECO:0007669"/>
    <property type="project" value="InterPro"/>
</dbReference>
<evidence type="ECO:0000313" key="3">
    <source>
        <dbReference type="EMBL" id="AXA37616.1"/>
    </source>
</evidence>
<dbReference type="InterPro" id="IPR050353">
    <property type="entry name" value="PyrK_electron_transfer"/>
</dbReference>
<evidence type="ECO:0000259" key="2">
    <source>
        <dbReference type="PROSITE" id="PS51384"/>
    </source>
</evidence>
<comment type="cofactor">
    <cofactor evidence="1">
        <name>[2Fe-2S] cluster</name>
        <dbReference type="ChEBI" id="CHEBI:190135"/>
    </cofactor>
    <text evidence="1">Binds 1 [2Fe-2S] cluster per subunit.</text>
</comment>
<dbReference type="Gene3D" id="2.40.30.10">
    <property type="entry name" value="Translation factors"/>
    <property type="match status" value="1"/>
</dbReference>
<keyword evidence="1" id="KW-0479">Metal-binding</keyword>
<dbReference type="InterPro" id="IPR017927">
    <property type="entry name" value="FAD-bd_FR_type"/>
</dbReference>
<dbReference type="EMBL" id="CP030759">
    <property type="protein sequence ID" value="AXA37616.1"/>
    <property type="molecule type" value="Genomic_DNA"/>
</dbReference>
<reference evidence="3 4" key="1">
    <citation type="submission" date="2018-05" db="EMBL/GenBank/DDBJ databases">
        <title>A metagenomic window into the 2 km-deep terrestrial subsurface aquifer revealed taxonomically and functionally diverse microbial community comprising novel uncultured bacterial lineages.</title>
        <authorList>
            <person name="Kadnikov V.V."/>
            <person name="Mardanov A.V."/>
            <person name="Beletsky A.V."/>
            <person name="Banks D."/>
            <person name="Pimenov N.V."/>
            <person name="Frank Y.A."/>
            <person name="Karnachuk O.V."/>
            <person name="Ravin N.V."/>
        </authorList>
    </citation>
    <scope>NUCLEOTIDE SEQUENCE [LARGE SCALE GENOMIC DNA]</scope>
    <source>
        <strain evidence="3">BY</strain>
    </source>
</reference>
<evidence type="ECO:0000313" key="4">
    <source>
        <dbReference type="Proteomes" id="UP000262583"/>
    </source>
</evidence>
<organism evidence="3 4">
    <name type="scientific">Sumerlaea chitinivorans</name>
    <dbReference type="NCBI Taxonomy" id="2250252"/>
    <lineage>
        <taxon>Bacteria</taxon>
        <taxon>Candidatus Sumerlaeota</taxon>
        <taxon>Candidatus Sumerlaeia</taxon>
        <taxon>Candidatus Sumerlaeales</taxon>
        <taxon>Candidatus Sumerlaeaceae</taxon>
        <taxon>Candidatus Sumerlaea</taxon>
    </lineage>
</organism>
<dbReference type="PANTHER" id="PTHR43513">
    <property type="entry name" value="DIHYDROOROTATE DEHYDROGENASE B (NAD(+)), ELECTRON TRANSFER SUBUNIT"/>
    <property type="match status" value="1"/>
</dbReference>
<feature type="domain" description="FAD-binding FR-type" evidence="2">
    <location>
        <begin position="8"/>
        <end position="106"/>
    </location>
</feature>
<dbReference type="InterPro" id="IPR001709">
    <property type="entry name" value="Flavoprot_Pyr_Nucl_cyt_Rdtase"/>
</dbReference>
<dbReference type="GO" id="GO:0006221">
    <property type="term" value="P:pyrimidine nucleotide biosynthetic process"/>
    <property type="evidence" value="ECO:0007669"/>
    <property type="project" value="InterPro"/>
</dbReference>
<dbReference type="InterPro" id="IPR017938">
    <property type="entry name" value="Riboflavin_synthase-like_b-brl"/>
</dbReference>
<dbReference type="InterPro" id="IPR012165">
    <property type="entry name" value="Cyt_c3_hydrogenase_gsu"/>
</dbReference>
<dbReference type="SUPFAM" id="SSF52343">
    <property type="entry name" value="Ferredoxin reductase-like, C-terminal NADP-linked domain"/>
    <property type="match status" value="1"/>
</dbReference>
<dbReference type="InterPro" id="IPR039261">
    <property type="entry name" value="FNR_nucleotide-bd"/>
</dbReference>
<gene>
    <name evidence="3" type="ORF">BRCON_2874</name>
</gene>
<dbReference type="InterPro" id="IPR019480">
    <property type="entry name" value="Dihydroorotate_DH_Fe-S-bd"/>
</dbReference>
<dbReference type="Pfam" id="PF00175">
    <property type="entry name" value="NAD_binding_1"/>
    <property type="match status" value="1"/>
</dbReference>
<dbReference type="GO" id="GO:0051537">
    <property type="term" value="F:2 iron, 2 sulfur cluster binding"/>
    <property type="evidence" value="ECO:0007669"/>
    <property type="project" value="UniProtKB-KW"/>
</dbReference>
<dbReference type="AlphaFoldDB" id="A0A2Z4Y985"/>
<accession>A0A2Z4Y985</accession>
<dbReference type="SUPFAM" id="SSF63380">
    <property type="entry name" value="Riboflavin synthase domain-like"/>
    <property type="match status" value="1"/>
</dbReference>
<dbReference type="Proteomes" id="UP000262583">
    <property type="component" value="Chromosome"/>
</dbReference>
<evidence type="ECO:0000256" key="1">
    <source>
        <dbReference type="PIRSR" id="PIRSR006816-2"/>
    </source>
</evidence>
<dbReference type="Pfam" id="PF10418">
    <property type="entry name" value="DHODB_Fe-S_bind"/>
    <property type="match status" value="1"/>
</dbReference>
<dbReference type="GO" id="GO:0050660">
    <property type="term" value="F:flavin adenine dinucleotide binding"/>
    <property type="evidence" value="ECO:0007669"/>
    <property type="project" value="InterPro"/>
</dbReference>
<dbReference type="InterPro" id="IPR001433">
    <property type="entry name" value="OxRdtase_FAD/NAD-bd"/>
</dbReference>
<keyword evidence="1" id="KW-0408">Iron</keyword>
<dbReference type="PROSITE" id="PS51384">
    <property type="entry name" value="FAD_FR"/>
    <property type="match status" value="1"/>
</dbReference>
<dbReference type="PANTHER" id="PTHR43513:SF1">
    <property type="entry name" value="ANAEROBIC SULFITE REDUCTASE SUBUNIT B"/>
    <property type="match status" value="1"/>
</dbReference>
<feature type="binding site" evidence="1">
    <location>
        <position position="250"/>
    </location>
    <ligand>
        <name>[2Fe-2S] cluster</name>
        <dbReference type="ChEBI" id="CHEBI:190135"/>
    </ligand>
</feature>
<protein>
    <submittedName>
        <fullName evidence="3">Group 3b Ni,Fe-hydrogenase, subunit gamma</fullName>
    </submittedName>
</protein>
<dbReference type="KEGG" id="schv:BRCON_2874"/>
<dbReference type="Gene3D" id="3.40.50.80">
    <property type="entry name" value="Nucleotide-binding domain of ferredoxin-NADP reductase (FNR) module"/>
    <property type="match status" value="1"/>
</dbReference>
<dbReference type="CDD" id="cd06221">
    <property type="entry name" value="sulfite_reductase_like"/>
    <property type="match status" value="1"/>
</dbReference>
<feature type="binding site" evidence="1">
    <location>
        <position position="247"/>
    </location>
    <ligand>
        <name>[2Fe-2S] cluster</name>
        <dbReference type="ChEBI" id="CHEBI:190135"/>
    </ligand>
</feature>
<feature type="binding site" evidence="1">
    <location>
        <position position="258"/>
    </location>
    <ligand>
        <name>[2Fe-2S] cluster</name>
        <dbReference type="ChEBI" id="CHEBI:190135"/>
    </ligand>
</feature>
<proteinExistence type="predicted"/>
<dbReference type="PIRSF" id="PIRSF006816">
    <property type="entry name" value="Cyc3_hyd_g"/>
    <property type="match status" value="1"/>
</dbReference>
<sequence length="278" mass="31131">MSEWIDPMLPRPFRVRRFIQETHDTFTLELDAVDGAKPFAFLPGQFNMLYVFGVGEVPISISGDPTSPKGLTHTTREVGLVTKAMRQLRKGDYLGVRGPFGTAWPVEEAAGNDVVIVAGGIGLAPLRPALYQLIANREKFGKIVLLYGTRSPNDILYQKELKQWRAQFDMEVYVTVDRATGDWRGNVGVVTALIPKAPFDPLSTTAFVCGPEIMMRFTVQELQKRGLTNDRIYISMERNMKCGIGLCGHCQIGPTFVCKNGPVYRFDHIEELFGKREV</sequence>
<dbReference type="PRINTS" id="PR00371">
    <property type="entry name" value="FPNCR"/>
</dbReference>
<feature type="binding site" evidence="1">
    <location>
        <position position="242"/>
    </location>
    <ligand>
        <name>[2Fe-2S] cluster</name>
        <dbReference type="ChEBI" id="CHEBI:190135"/>
    </ligand>
</feature>
<dbReference type="PRINTS" id="PR00406">
    <property type="entry name" value="CYTB5RDTASE"/>
</dbReference>
<dbReference type="GO" id="GO:0046872">
    <property type="term" value="F:metal ion binding"/>
    <property type="evidence" value="ECO:0007669"/>
    <property type="project" value="UniProtKB-KW"/>
</dbReference>
<name>A0A2Z4Y985_SUMC1</name>
<keyword evidence="1" id="KW-0001">2Fe-2S</keyword>